<dbReference type="GO" id="GO:0008781">
    <property type="term" value="F:N-acylneuraminate cytidylyltransferase activity"/>
    <property type="evidence" value="ECO:0007669"/>
    <property type="project" value="TreeGrafter"/>
</dbReference>
<dbReference type="EMBL" id="AP019860">
    <property type="protein sequence ID" value="BBM87893.1"/>
    <property type="molecule type" value="Genomic_DNA"/>
</dbReference>
<evidence type="ECO:0000313" key="1">
    <source>
        <dbReference type="EMBL" id="BBM87893.1"/>
    </source>
</evidence>
<dbReference type="PANTHER" id="PTHR21485">
    <property type="entry name" value="HAD SUPERFAMILY MEMBERS CMAS AND KDSC"/>
    <property type="match status" value="1"/>
</dbReference>
<dbReference type="RefSeq" id="WP_151971886.1">
    <property type="nucleotide sequence ID" value="NZ_AP019860.1"/>
</dbReference>
<dbReference type="Pfam" id="PF02348">
    <property type="entry name" value="CTP_transf_3"/>
    <property type="match status" value="1"/>
</dbReference>
<gene>
    <name evidence="1" type="ORF">UABAM_06308</name>
</gene>
<sequence length="240" mass="27251">MYNNKNILAIIPARAGSKRVPNKNIKDLAGKPLIGWTIEAATKSRYIDNVVVSTDSEKAIEVAKSYDIEVPFVRPAHLATDAASSMDVITHALEFLQKASSSTYEYIMLLQPTSPLRDHMDIDNAIEFCFEKNAEAVISVCEMEHSPLWSNTLPEDNSMENFISKEVSHKRSQELPTYYRLNGAIYLAKTEKFLLDKTFFLEKNIFAYVMPNEKSVDIDNEIDMYLAQSLILSKKKQQES</sequence>
<organism evidence="1 2">
    <name type="scientific">Uabimicrobium amorphum</name>
    <dbReference type="NCBI Taxonomy" id="2596890"/>
    <lineage>
        <taxon>Bacteria</taxon>
        <taxon>Pseudomonadati</taxon>
        <taxon>Planctomycetota</taxon>
        <taxon>Candidatus Uabimicrobiia</taxon>
        <taxon>Candidatus Uabimicrobiales</taxon>
        <taxon>Candidatus Uabimicrobiaceae</taxon>
        <taxon>Candidatus Uabimicrobium</taxon>
    </lineage>
</organism>
<proteinExistence type="predicted"/>
<evidence type="ECO:0008006" key="3">
    <source>
        <dbReference type="Google" id="ProtNLM"/>
    </source>
</evidence>
<protein>
    <recommendedName>
        <fullName evidence="3">CMP-N-acetlyneuraminic acid synthetase</fullName>
    </recommendedName>
</protein>
<name>A0A5S9ITK4_UABAM</name>
<reference evidence="1 2" key="1">
    <citation type="submission" date="2019-08" db="EMBL/GenBank/DDBJ databases">
        <title>Complete genome sequence of Candidatus Uab amorphum.</title>
        <authorList>
            <person name="Shiratori T."/>
            <person name="Suzuki S."/>
            <person name="Kakizawa Y."/>
            <person name="Ishida K."/>
        </authorList>
    </citation>
    <scope>NUCLEOTIDE SEQUENCE [LARGE SCALE GENOMIC DNA]</scope>
    <source>
        <strain evidence="1 2">SRT547</strain>
    </source>
</reference>
<dbReference type="InterPro" id="IPR003329">
    <property type="entry name" value="Cytidylyl_trans"/>
</dbReference>
<accession>A0A5S9ITK4</accession>
<dbReference type="Gene3D" id="3.90.550.10">
    <property type="entry name" value="Spore Coat Polysaccharide Biosynthesis Protein SpsA, Chain A"/>
    <property type="match status" value="1"/>
</dbReference>
<dbReference type="InterPro" id="IPR029044">
    <property type="entry name" value="Nucleotide-diphossugar_trans"/>
</dbReference>
<dbReference type="KEGG" id="uam:UABAM_06308"/>
<dbReference type="InterPro" id="IPR050793">
    <property type="entry name" value="CMP-NeuNAc_synthase"/>
</dbReference>
<dbReference type="CDD" id="cd02513">
    <property type="entry name" value="CMP-NeuAc_Synthase"/>
    <property type="match status" value="1"/>
</dbReference>
<dbReference type="PANTHER" id="PTHR21485:SF6">
    <property type="entry name" value="N-ACYLNEURAMINATE CYTIDYLYLTRANSFERASE-RELATED"/>
    <property type="match status" value="1"/>
</dbReference>
<keyword evidence="2" id="KW-1185">Reference proteome</keyword>
<dbReference type="Proteomes" id="UP000326354">
    <property type="component" value="Chromosome"/>
</dbReference>
<dbReference type="SUPFAM" id="SSF53448">
    <property type="entry name" value="Nucleotide-diphospho-sugar transferases"/>
    <property type="match status" value="1"/>
</dbReference>
<dbReference type="OrthoDB" id="9805604at2"/>
<dbReference type="AlphaFoldDB" id="A0A5S9ITK4"/>
<evidence type="ECO:0000313" key="2">
    <source>
        <dbReference type="Proteomes" id="UP000326354"/>
    </source>
</evidence>